<feature type="region of interest" description="Disordered" evidence="1">
    <location>
        <begin position="290"/>
        <end position="324"/>
    </location>
</feature>
<feature type="domain" description="DUF1995" evidence="3">
    <location>
        <begin position="38"/>
        <end position="202"/>
    </location>
</feature>
<accession>A0A7S0EC03</accession>
<organism evidence="4">
    <name type="scientific">Phaeocystis antarctica</name>
    <dbReference type="NCBI Taxonomy" id="33657"/>
    <lineage>
        <taxon>Eukaryota</taxon>
        <taxon>Haptista</taxon>
        <taxon>Haptophyta</taxon>
        <taxon>Prymnesiophyceae</taxon>
        <taxon>Phaeocystales</taxon>
        <taxon>Phaeocystaceae</taxon>
        <taxon>Phaeocystis</taxon>
    </lineage>
</organism>
<gene>
    <name evidence="4" type="ORF">PANT1444_LOCUS6306</name>
</gene>
<feature type="compositionally biased region" description="Basic and acidic residues" evidence="1">
    <location>
        <begin position="313"/>
        <end position="324"/>
    </location>
</feature>
<name>A0A7S0EC03_9EUKA</name>
<reference evidence="4" key="1">
    <citation type="submission" date="2021-01" db="EMBL/GenBank/DDBJ databases">
        <authorList>
            <person name="Corre E."/>
            <person name="Pelletier E."/>
            <person name="Niang G."/>
            <person name="Scheremetjew M."/>
            <person name="Finn R."/>
            <person name="Kale V."/>
            <person name="Holt S."/>
            <person name="Cochrane G."/>
            <person name="Meng A."/>
            <person name="Brown T."/>
            <person name="Cohen L."/>
        </authorList>
    </citation>
    <scope>NUCLEOTIDE SEQUENCE</scope>
    <source>
        <strain evidence="4">CCMP1374</strain>
    </source>
</reference>
<keyword evidence="2" id="KW-0732">Signal</keyword>
<sequence>MLQLLSLSALLFVPGAQHRAPLRHRCRACVVAEVVPLPTSPKDIATQMSYAVQAALAAGKTELAITLPPGMRFGLFGDAGKQVIGTPGAAPSLAQAQRAEFELVFLCAEMFRGECTCVFQSAAAVKAAEREFASKGLRPRIVPNVGKVTAKTAMGFGKKSTAGAAEKSAVQAKVIIVSQPSTSDLKKLTKPEDGLVLIINPRKRPAEYEQVYLLEDNPHPEWEGGLLFRAYPDDWALGVAGAAVAGFGGAPTVHGRSPSRPLLEAIDQGFATIKNDSNPFVKGVGAAAALRRRGTDGVTDDDDDDDDEEEEADWKKGMIEQPRQ</sequence>
<dbReference type="EMBL" id="HBEP01011210">
    <property type="protein sequence ID" value="CAD8479804.1"/>
    <property type="molecule type" value="Transcribed_RNA"/>
</dbReference>
<protein>
    <recommendedName>
        <fullName evidence="3">DUF1995 domain-containing protein</fullName>
    </recommendedName>
</protein>
<evidence type="ECO:0000259" key="3">
    <source>
        <dbReference type="Pfam" id="PF09353"/>
    </source>
</evidence>
<proteinExistence type="predicted"/>
<evidence type="ECO:0000313" key="4">
    <source>
        <dbReference type="EMBL" id="CAD8479804.1"/>
    </source>
</evidence>
<evidence type="ECO:0000256" key="2">
    <source>
        <dbReference type="SAM" id="SignalP"/>
    </source>
</evidence>
<dbReference type="Pfam" id="PF09353">
    <property type="entry name" value="DUF1995"/>
    <property type="match status" value="1"/>
</dbReference>
<evidence type="ECO:0000256" key="1">
    <source>
        <dbReference type="SAM" id="MobiDB-lite"/>
    </source>
</evidence>
<dbReference type="AlphaFoldDB" id="A0A7S0EC03"/>
<feature type="signal peptide" evidence="2">
    <location>
        <begin position="1"/>
        <end position="18"/>
    </location>
</feature>
<feature type="chain" id="PRO_5030641448" description="DUF1995 domain-containing protein" evidence="2">
    <location>
        <begin position="19"/>
        <end position="324"/>
    </location>
</feature>
<dbReference type="InterPro" id="IPR018962">
    <property type="entry name" value="DUF1995"/>
</dbReference>
<feature type="compositionally biased region" description="Acidic residues" evidence="1">
    <location>
        <begin position="298"/>
        <end position="312"/>
    </location>
</feature>